<evidence type="ECO:0000313" key="3">
    <source>
        <dbReference type="Proteomes" id="UP000001072"/>
    </source>
</evidence>
<feature type="compositionally biased region" description="Low complexity" evidence="1">
    <location>
        <begin position="197"/>
        <end position="217"/>
    </location>
</feature>
<dbReference type="GeneID" id="18925038"/>
<evidence type="ECO:0000256" key="1">
    <source>
        <dbReference type="SAM" id="MobiDB-lite"/>
    </source>
</evidence>
<feature type="compositionally biased region" description="Basic and acidic residues" evidence="1">
    <location>
        <begin position="220"/>
        <end position="230"/>
    </location>
</feature>
<proteinExistence type="predicted"/>
<accession>F4SAI2</accession>
<dbReference type="Proteomes" id="UP000001072">
    <property type="component" value="Unassembled WGS sequence"/>
</dbReference>
<gene>
    <name evidence="2" type="ORF">MELLADRAFT_113622</name>
</gene>
<organism evidence="3">
    <name type="scientific">Melampsora larici-populina (strain 98AG31 / pathotype 3-4-7)</name>
    <name type="common">Poplar leaf rust fungus</name>
    <dbReference type="NCBI Taxonomy" id="747676"/>
    <lineage>
        <taxon>Eukaryota</taxon>
        <taxon>Fungi</taxon>
        <taxon>Dikarya</taxon>
        <taxon>Basidiomycota</taxon>
        <taxon>Pucciniomycotina</taxon>
        <taxon>Pucciniomycetes</taxon>
        <taxon>Pucciniales</taxon>
        <taxon>Melampsoraceae</taxon>
        <taxon>Melampsora</taxon>
    </lineage>
</organism>
<dbReference type="EMBL" id="GL883178">
    <property type="protein sequence ID" value="EGF98353.1"/>
    <property type="molecule type" value="Genomic_DNA"/>
</dbReference>
<reference evidence="3" key="1">
    <citation type="journal article" date="2011" name="Proc. Natl. Acad. Sci. U.S.A.">
        <title>Obligate biotrophy features unraveled by the genomic analysis of rust fungi.</title>
        <authorList>
            <person name="Duplessis S."/>
            <person name="Cuomo C.A."/>
            <person name="Lin Y.-C."/>
            <person name="Aerts A."/>
            <person name="Tisserant E."/>
            <person name="Veneault-Fourrey C."/>
            <person name="Joly D.L."/>
            <person name="Hacquard S."/>
            <person name="Amselem J."/>
            <person name="Cantarel B.L."/>
            <person name="Chiu R."/>
            <person name="Coutinho P.M."/>
            <person name="Feau N."/>
            <person name="Field M."/>
            <person name="Frey P."/>
            <person name="Gelhaye E."/>
            <person name="Goldberg J."/>
            <person name="Grabherr M.G."/>
            <person name="Kodira C.D."/>
            <person name="Kohler A."/>
            <person name="Kuees U."/>
            <person name="Lindquist E.A."/>
            <person name="Lucas S.M."/>
            <person name="Mago R."/>
            <person name="Mauceli E."/>
            <person name="Morin E."/>
            <person name="Murat C."/>
            <person name="Pangilinan J.L."/>
            <person name="Park R."/>
            <person name="Pearson M."/>
            <person name="Quesneville H."/>
            <person name="Rouhier N."/>
            <person name="Sakthikumar S."/>
            <person name="Salamov A.A."/>
            <person name="Schmutz J."/>
            <person name="Selles B."/>
            <person name="Shapiro H."/>
            <person name="Tanguay P."/>
            <person name="Tuskan G.A."/>
            <person name="Henrissat B."/>
            <person name="Van de Peer Y."/>
            <person name="Rouze P."/>
            <person name="Ellis J.G."/>
            <person name="Dodds P.N."/>
            <person name="Schein J.E."/>
            <person name="Zhong S."/>
            <person name="Hamelin R.C."/>
            <person name="Grigoriev I.V."/>
            <person name="Szabo L.J."/>
            <person name="Martin F."/>
        </authorList>
    </citation>
    <scope>NUCLEOTIDE SEQUENCE [LARGE SCALE GENOMIC DNA]</scope>
    <source>
        <strain evidence="3">98AG31 / pathotype 3-4-7</strain>
    </source>
</reference>
<feature type="compositionally biased region" description="Polar residues" evidence="1">
    <location>
        <begin position="130"/>
        <end position="139"/>
    </location>
</feature>
<dbReference type="OrthoDB" id="10455994at2759"/>
<name>F4SAI2_MELLP</name>
<protein>
    <submittedName>
        <fullName evidence="2">Uncharacterized protein</fullName>
    </submittedName>
</protein>
<feature type="region of interest" description="Disordered" evidence="1">
    <location>
        <begin position="130"/>
        <end position="156"/>
    </location>
</feature>
<dbReference type="VEuPathDB" id="FungiDB:MELLADRAFT_113622"/>
<evidence type="ECO:0000313" key="2">
    <source>
        <dbReference type="EMBL" id="EGF98353.1"/>
    </source>
</evidence>
<sequence length="342" mass="38771">MIPNQSLKSYRRPSNRISKIVHHQREKIKEYLGRKIYQDSNFRLTGRILLDIRDFPAVIEKTGNRGTRAEVNGREFKFRGHLCGWRRKKRPNRKSTDSIKSDLEAAALPTPLISRPLRLLPVGQSFTIVKSPLSSNPQLKTPPRLRSASAPMSANHAVPRKRTIVWFDEMESRITFTHSGSTSGAQHSDPSSESRPSDSSSDSISLRSGRSHSLSILPESNHELRRESSLETKLPGSSKAQSSEVAHLDPIRTMQCRARTCPATLEEIDTATCQNYSHMPLLATLTPAQNIQPHASNVDCQPTKVEIKAQIEISQIITIKRITLRIIRHLHQRGNKYQNWWM</sequence>
<keyword evidence="3" id="KW-1185">Reference proteome</keyword>
<dbReference type="RefSeq" id="XP_007418405.1">
    <property type="nucleotide sequence ID" value="XM_007418343.1"/>
</dbReference>
<dbReference type="InParanoid" id="F4SAI2"/>
<dbReference type="AlphaFoldDB" id="F4SAI2"/>
<dbReference type="KEGG" id="mlr:MELLADRAFT_113622"/>
<dbReference type="HOGENOM" id="CLU_811531_0_0_1"/>
<feature type="compositionally biased region" description="Polar residues" evidence="1">
    <location>
        <begin position="177"/>
        <end position="186"/>
    </location>
</feature>
<feature type="region of interest" description="Disordered" evidence="1">
    <location>
        <begin position="177"/>
        <end position="246"/>
    </location>
</feature>